<feature type="compositionally biased region" description="Polar residues" evidence="1">
    <location>
        <begin position="329"/>
        <end position="339"/>
    </location>
</feature>
<organism evidence="4">
    <name type="scientific">freshwater metagenome</name>
    <dbReference type="NCBI Taxonomy" id="449393"/>
    <lineage>
        <taxon>unclassified sequences</taxon>
        <taxon>metagenomes</taxon>
        <taxon>ecological metagenomes</taxon>
    </lineage>
</organism>
<evidence type="ECO:0000256" key="1">
    <source>
        <dbReference type="SAM" id="MobiDB-lite"/>
    </source>
</evidence>
<dbReference type="AlphaFoldDB" id="A0A6J7R7R8"/>
<evidence type="ECO:0000313" key="3">
    <source>
        <dbReference type="EMBL" id="CAB4939046.1"/>
    </source>
</evidence>
<evidence type="ECO:0000259" key="2">
    <source>
        <dbReference type="Pfam" id="PF14332"/>
    </source>
</evidence>
<feature type="domain" description="PatA-like N-terminal" evidence="2">
    <location>
        <begin position="4"/>
        <end position="158"/>
    </location>
</feature>
<evidence type="ECO:0000313" key="4">
    <source>
        <dbReference type="EMBL" id="CAB5024825.1"/>
    </source>
</evidence>
<feature type="region of interest" description="Disordered" evidence="1">
    <location>
        <begin position="261"/>
        <end position="288"/>
    </location>
</feature>
<reference evidence="4" key="1">
    <citation type="submission" date="2020-05" db="EMBL/GenBank/DDBJ databases">
        <authorList>
            <person name="Chiriac C."/>
            <person name="Salcher M."/>
            <person name="Ghai R."/>
            <person name="Kavagutti S V."/>
        </authorList>
    </citation>
    <scope>NUCLEOTIDE SEQUENCE</scope>
</reference>
<gene>
    <name evidence="3" type="ORF">UFOPK3752_00932</name>
    <name evidence="4" type="ORF">UFOPK4150_00464</name>
</gene>
<accession>A0A6J7R7R8</accession>
<dbReference type="Pfam" id="PF14332">
    <property type="entry name" value="DUF4388"/>
    <property type="match status" value="1"/>
</dbReference>
<protein>
    <submittedName>
        <fullName evidence="4">Unannotated protein</fullName>
    </submittedName>
</protein>
<dbReference type="EMBL" id="CAFBND010000029">
    <property type="protein sequence ID" value="CAB4939046.1"/>
    <property type="molecule type" value="Genomic_DNA"/>
</dbReference>
<proteinExistence type="predicted"/>
<dbReference type="EMBL" id="CAFBPU010000007">
    <property type="protein sequence ID" value="CAB5024825.1"/>
    <property type="molecule type" value="Genomic_DNA"/>
</dbReference>
<name>A0A6J7R7R8_9ZZZZ</name>
<dbReference type="InterPro" id="IPR025497">
    <property type="entry name" value="PatA-like_N"/>
</dbReference>
<dbReference type="PANTHER" id="PTHR36304:SF4">
    <property type="entry name" value="DUF4388 DOMAIN-CONTAINING PROTEIN"/>
    <property type="match status" value="1"/>
</dbReference>
<dbReference type="PANTHER" id="PTHR36304">
    <property type="entry name" value="DOMAIN GTPASE-ACTIVATING PROTEIN, PUTATIVE-RELATED-RELATED"/>
    <property type="match status" value="1"/>
</dbReference>
<sequence length="435" mass="44760">MKLEGSLDAFGLGDVITLLATTGKSGALRLRRNEFTGPAGVVWFRDGLIAGASPDSSRASLLRRIVGAGAVDDTALHAAVARAKPGVVGVTRALIDAGAIDQEFVRETAADQVVDGIFELLRWTEGEFALDCEAVDVDDVGIALEPALVLAQARARFDSSDQIDSLVPGGHTVLVLPVTLASDPEVTRDEWALLSLVDGRRNVRQIAELTGRGEFAVSSTLASLVHRGLLVVKDGALPDHVSELERRLALVADYEGARDPLLDKSHRDGSISSDRLVRSSPEGPGANGMTAAAALTAARAAQRLASAQSSPRNARDGGPATRGAAMASSPGTGRSSGTATVPERAGIAASAHSPSLVAPERDATPAATTSTRTSVDYEPSSTGMGGLRAGGAEATSTATARPLAAPSERVDGAIGRDPSVNRSLLLRLIAGVRGL</sequence>
<feature type="region of interest" description="Disordered" evidence="1">
    <location>
        <begin position="302"/>
        <end position="404"/>
    </location>
</feature>
<feature type="compositionally biased region" description="Low complexity" evidence="1">
    <location>
        <begin position="390"/>
        <end position="400"/>
    </location>
</feature>
<feature type="compositionally biased region" description="Low complexity" evidence="1">
    <location>
        <begin position="364"/>
        <end position="374"/>
    </location>
</feature>